<proteinExistence type="predicted"/>
<dbReference type="STRING" id="1121338.CLTEP_15130"/>
<sequence>MKIVKTIIEILCFALVIMFLYAWGYVKEQRKSQELLREINKKAEKKIMKALKKNGGMTRKEIEGELMNIKVSLFLSKNKAVIKEPKMISKQILDKMLKEGKINIDSSKMPKRYVLK</sequence>
<protein>
    <submittedName>
        <fullName evidence="3">Uncharacterized protein</fullName>
    </submittedName>
</protein>
<name>A0A151B3U6_9CLOT</name>
<dbReference type="RefSeq" id="WP_066824881.1">
    <property type="nucleotide sequence ID" value="NZ_LTBA01000014.1"/>
</dbReference>
<keyword evidence="2" id="KW-0812">Transmembrane</keyword>
<feature type="transmembrane region" description="Helical" evidence="2">
    <location>
        <begin position="6"/>
        <end position="26"/>
    </location>
</feature>
<dbReference type="Proteomes" id="UP000075531">
    <property type="component" value="Unassembled WGS sequence"/>
</dbReference>
<keyword evidence="1" id="KW-0175">Coiled coil</keyword>
<evidence type="ECO:0000313" key="4">
    <source>
        <dbReference type="Proteomes" id="UP000075531"/>
    </source>
</evidence>
<comment type="caution">
    <text evidence="3">The sequence shown here is derived from an EMBL/GenBank/DDBJ whole genome shotgun (WGS) entry which is preliminary data.</text>
</comment>
<feature type="coiled-coil region" evidence="1">
    <location>
        <begin position="25"/>
        <end position="53"/>
    </location>
</feature>
<gene>
    <name evidence="3" type="ORF">CLTEP_15130</name>
</gene>
<dbReference type="EMBL" id="LTBA01000014">
    <property type="protein sequence ID" value="KYH34585.1"/>
    <property type="molecule type" value="Genomic_DNA"/>
</dbReference>
<evidence type="ECO:0000256" key="1">
    <source>
        <dbReference type="SAM" id="Coils"/>
    </source>
</evidence>
<evidence type="ECO:0000313" key="3">
    <source>
        <dbReference type="EMBL" id="KYH34585.1"/>
    </source>
</evidence>
<dbReference type="PATRIC" id="fig|1121338.3.peg.1557"/>
<evidence type="ECO:0000256" key="2">
    <source>
        <dbReference type="SAM" id="Phobius"/>
    </source>
</evidence>
<organism evidence="3 4">
    <name type="scientific">Clostridium tepidiprofundi DSM 19306</name>
    <dbReference type="NCBI Taxonomy" id="1121338"/>
    <lineage>
        <taxon>Bacteria</taxon>
        <taxon>Bacillati</taxon>
        <taxon>Bacillota</taxon>
        <taxon>Clostridia</taxon>
        <taxon>Eubacteriales</taxon>
        <taxon>Clostridiaceae</taxon>
        <taxon>Clostridium</taxon>
    </lineage>
</organism>
<accession>A0A151B3U6</accession>
<dbReference type="AlphaFoldDB" id="A0A151B3U6"/>
<reference evidence="3 4" key="1">
    <citation type="submission" date="2016-02" db="EMBL/GenBank/DDBJ databases">
        <title>Genome sequence of Clostridium tepidiprofundi DSM 19306.</title>
        <authorList>
            <person name="Poehlein A."/>
            <person name="Daniel R."/>
        </authorList>
    </citation>
    <scope>NUCLEOTIDE SEQUENCE [LARGE SCALE GENOMIC DNA]</scope>
    <source>
        <strain evidence="3 4">DSM 19306</strain>
    </source>
</reference>
<keyword evidence="2" id="KW-0472">Membrane</keyword>
<keyword evidence="4" id="KW-1185">Reference proteome</keyword>
<keyword evidence="2" id="KW-1133">Transmembrane helix</keyword>
<dbReference type="OrthoDB" id="1954282at2"/>